<reference evidence="2" key="1">
    <citation type="submission" date="2020-07" db="EMBL/GenBank/DDBJ databases">
        <title>Clarias magur genome sequencing, assembly and annotation.</title>
        <authorList>
            <person name="Kushwaha B."/>
            <person name="Kumar R."/>
            <person name="Das P."/>
            <person name="Joshi C.G."/>
            <person name="Kumar D."/>
            <person name="Nagpure N.S."/>
            <person name="Pandey M."/>
            <person name="Agarwal S."/>
            <person name="Srivastava S."/>
            <person name="Singh M."/>
            <person name="Sahoo L."/>
            <person name="Jayasankar P."/>
            <person name="Meher P.K."/>
            <person name="Koringa P.G."/>
            <person name="Iquebal M.A."/>
            <person name="Das S.P."/>
            <person name="Bit A."/>
            <person name="Patnaik S."/>
            <person name="Patel N."/>
            <person name="Shah T.M."/>
            <person name="Hinsu A."/>
            <person name="Jena J.K."/>
        </authorList>
    </citation>
    <scope>NUCLEOTIDE SEQUENCE</scope>
    <source>
        <strain evidence="2">CIFAMagur01</strain>
        <tissue evidence="2">Testis</tissue>
    </source>
</reference>
<dbReference type="Pfam" id="PF09165">
    <property type="entry name" value="Ubiq-Cytc-red_N"/>
    <property type="match status" value="1"/>
</dbReference>
<dbReference type="Proteomes" id="UP000727407">
    <property type="component" value="Unassembled WGS sequence"/>
</dbReference>
<dbReference type="InterPro" id="IPR015248">
    <property type="entry name" value="UQCRFS1_N"/>
</dbReference>
<accession>A0A8J4TCS0</accession>
<dbReference type="SUPFAM" id="SSF56568">
    <property type="entry name" value="Non-globular alpha+beta subunits of globular proteins"/>
    <property type="match status" value="1"/>
</dbReference>
<dbReference type="GO" id="GO:0008121">
    <property type="term" value="F:quinol-cytochrome-c reductase activity"/>
    <property type="evidence" value="ECO:0007669"/>
    <property type="project" value="InterPro"/>
</dbReference>
<dbReference type="AlphaFoldDB" id="A0A8J4TCS0"/>
<comment type="caution">
    <text evidence="2">The sequence shown here is derived from an EMBL/GenBank/DDBJ whole genome shotgun (WGS) entry which is preliminary data.</text>
</comment>
<organism evidence="2 3">
    <name type="scientific">Clarias magur</name>
    <name type="common">Asian catfish</name>
    <name type="synonym">Macropteronotus magur</name>
    <dbReference type="NCBI Taxonomy" id="1594786"/>
    <lineage>
        <taxon>Eukaryota</taxon>
        <taxon>Metazoa</taxon>
        <taxon>Chordata</taxon>
        <taxon>Craniata</taxon>
        <taxon>Vertebrata</taxon>
        <taxon>Euteleostomi</taxon>
        <taxon>Actinopterygii</taxon>
        <taxon>Neopterygii</taxon>
        <taxon>Teleostei</taxon>
        <taxon>Ostariophysi</taxon>
        <taxon>Siluriformes</taxon>
        <taxon>Clariidae</taxon>
        <taxon>Clarias</taxon>
    </lineage>
</organism>
<gene>
    <name evidence="2" type="primary">uqcrfs1</name>
    <name evidence="2" type="ORF">DAT39_017335</name>
</gene>
<proteinExistence type="predicted"/>
<dbReference type="OrthoDB" id="1637982at2759"/>
<sequence length="70" mass="7221">MMSVVARAGPLSPYFQATSFAVTGPLKALAPGLAVKSDKVALDVKRKFLSRESLSGQSPRTGPAVSACLS</sequence>
<protein>
    <submittedName>
        <fullName evidence="2">Cytochrome b-c1 complex subunit Rieske, mitochondrial-like</fullName>
    </submittedName>
</protein>
<dbReference type="EMBL" id="QNUK01000463">
    <property type="protein sequence ID" value="KAF5892960.1"/>
    <property type="molecule type" value="Genomic_DNA"/>
</dbReference>
<evidence type="ECO:0000313" key="2">
    <source>
        <dbReference type="EMBL" id="KAF5892960.1"/>
    </source>
</evidence>
<feature type="non-terminal residue" evidence="2">
    <location>
        <position position="70"/>
    </location>
</feature>
<evidence type="ECO:0000259" key="1">
    <source>
        <dbReference type="Pfam" id="PF09165"/>
    </source>
</evidence>
<name>A0A8J4TCS0_CLAMG</name>
<dbReference type="Gene3D" id="2.10.210.10">
    <property type="entry name" value="Cytochrome Bc1 Complex, Chain I"/>
    <property type="match status" value="1"/>
</dbReference>
<feature type="domain" description="Ubiquinol-cytochrome c reductase iron-sulphur subunit N-terminal" evidence="1">
    <location>
        <begin position="2"/>
        <end position="67"/>
    </location>
</feature>
<dbReference type="InterPro" id="IPR011070">
    <property type="entry name" value="Globular_prot_asu/bsu"/>
</dbReference>
<keyword evidence="3" id="KW-1185">Reference proteome</keyword>
<evidence type="ECO:0000313" key="3">
    <source>
        <dbReference type="Proteomes" id="UP000727407"/>
    </source>
</evidence>